<keyword evidence="1" id="KW-1133">Transmembrane helix</keyword>
<gene>
    <name evidence="3" type="ORF">HQR01_00800</name>
</gene>
<protein>
    <submittedName>
        <fullName evidence="3">Aa3-type cytochrome c oxidase subunit IV</fullName>
    </submittedName>
</protein>
<evidence type="ECO:0000313" key="3">
    <source>
        <dbReference type="EMBL" id="QKG70024.1"/>
    </source>
</evidence>
<dbReference type="KEGG" id="emv:HQR01_00800"/>
<dbReference type="EMBL" id="CP053921">
    <property type="protein sequence ID" value="QKG70024.1"/>
    <property type="molecule type" value="Genomic_DNA"/>
</dbReference>
<proteinExistence type="predicted"/>
<dbReference type="SUPFAM" id="SSF81469">
    <property type="entry name" value="Bacterial aa3 type cytochrome c oxidase subunit IV"/>
    <property type="match status" value="1"/>
</dbReference>
<organism evidence="3 4">
    <name type="scientific">Erythrobacter mangrovi</name>
    <dbReference type="NCBI Taxonomy" id="2739433"/>
    <lineage>
        <taxon>Bacteria</taxon>
        <taxon>Pseudomonadati</taxon>
        <taxon>Pseudomonadota</taxon>
        <taxon>Alphaproteobacteria</taxon>
        <taxon>Sphingomonadales</taxon>
        <taxon>Erythrobacteraceae</taxon>
        <taxon>Erythrobacter/Porphyrobacter group</taxon>
        <taxon>Erythrobacter</taxon>
    </lineage>
</organism>
<name>A0A7D4BM66_9SPHN</name>
<feature type="domain" description="Cytochrome c oxidase subunit IV bacterial aa3 type" evidence="2">
    <location>
        <begin position="3"/>
        <end position="36"/>
    </location>
</feature>
<dbReference type="InterPro" id="IPR036596">
    <property type="entry name" value="Cyt-C_aa3_sf"/>
</dbReference>
<sequence length="41" mass="4454">MGSANDMKAHSSTYSSFISMLKWVIPTLALITLLVVVLISD</sequence>
<dbReference type="RefSeq" id="WP_173211910.1">
    <property type="nucleotide sequence ID" value="NZ_CP053921.1"/>
</dbReference>
<dbReference type="AlphaFoldDB" id="A0A7D4BM66"/>
<feature type="transmembrane region" description="Helical" evidence="1">
    <location>
        <begin position="20"/>
        <end position="39"/>
    </location>
</feature>
<keyword evidence="4" id="KW-1185">Reference proteome</keyword>
<evidence type="ECO:0000259" key="2">
    <source>
        <dbReference type="Pfam" id="PF07835"/>
    </source>
</evidence>
<dbReference type="Gene3D" id="1.20.5.160">
    <property type="entry name" value="Bacterial aa3 type cytochrome c oxidase subunit IV"/>
    <property type="match status" value="1"/>
</dbReference>
<evidence type="ECO:0000313" key="4">
    <source>
        <dbReference type="Proteomes" id="UP000504693"/>
    </source>
</evidence>
<keyword evidence="1" id="KW-0812">Transmembrane</keyword>
<evidence type="ECO:0000256" key="1">
    <source>
        <dbReference type="SAM" id="Phobius"/>
    </source>
</evidence>
<accession>A0A7D4BM66</accession>
<dbReference type="Proteomes" id="UP000504693">
    <property type="component" value="Chromosome"/>
</dbReference>
<reference evidence="3 4" key="1">
    <citation type="submission" date="2020-05" db="EMBL/GenBank/DDBJ databases">
        <title>Erythrobacter mangrovi sp. nov., isolated from rhizosphere soil of mangrove plant (Kandelia candel).</title>
        <authorList>
            <person name="Ye Y.H."/>
        </authorList>
    </citation>
    <scope>NUCLEOTIDE SEQUENCE [LARGE SCALE GENOMIC DNA]</scope>
    <source>
        <strain evidence="3 4">EB310</strain>
    </source>
</reference>
<keyword evidence="1" id="KW-0472">Membrane</keyword>
<dbReference type="Pfam" id="PF07835">
    <property type="entry name" value="COX4_pro_2"/>
    <property type="match status" value="1"/>
</dbReference>
<dbReference type="InterPro" id="IPR012422">
    <property type="entry name" value="Cyt_c_oxidase_su4_bac-aa3"/>
</dbReference>